<dbReference type="PANTHER" id="PTHR24113">
    <property type="entry name" value="RAN GTPASE-ACTIVATING PROTEIN 1"/>
    <property type="match status" value="1"/>
</dbReference>
<proteinExistence type="predicted"/>
<dbReference type="GO" id="GO:0048471">
    <property type="term" value="C:perinuclear region of cytoplasm"/>
    <property type="evidence" value="ECO:0007669"/>
    <property type="project" value="TreeGrafter"/>
</dbReference>
<dbReference type="GO" id="GO:0005634">
    <property type="term" value="C:nucleus"/>
    <property type="evidence" value="ECO:0007669"/>
    <property type="project" value="TreeGrafter"/>
</dbReference>
<dbReference type="GO" id="GO:0006913">
    <property type="term" value="P:nucleocytoplasmic transport"/>
    <property type="evidence" value="ECO:0007669"/>
    <property type="project" value="TreeGrafter"/>
</dbReference>
<comment type="caution">
    <text evidence="3">The sequence shown here is derived from an EMBL/GenBank/DDBJ whole genome shotgun (WGS) entry which is preliminary data.</text>
</comment>
<dbReference type="SUPFAM" id="SSF52047">
    <property type="entry name" value="RNI-like"/>
    <property type="match status" value="1"/>
</dbReference>
<organism evidence="3 4">
    <name type="scientific">Thalassiosira oceanica</name>
    <name type="common">Marine diatom</name>
    <dbReference type="NCBI Taxonomy" id="159749"/>
    <lineage>
        <taxon>Eukaryota</taxon>
        <taxon>Sar</taxon>
        <taxon>Stramenopiles</taxon>
        <taxon>Ochrophyta</taxon>
        <taxon>Bacillariophyta</taxon>
        <taxon>Coscinodiscophyceae</taxon>
        <taxon>Thalassiosirophycidae</taxon>
        <taxon>Thalassiosirales</taxon>
        <taxon>Thalassiosiraceae</taxon>
        <taxon>Thalassiosira</taxon>
    </lineage>
</organism>
<evidence type="ECO:0000256" key="1">
    <source>
        <dbReference type="SAM" id="Coils"/>
    </source>
</evidence>
<reference evidence="3 4" key="1">
    <citation type="journal article" date="2012" name="Genome Biol.">
        <title>Genome and low-iron response of an oceanic diatom adapted to chronic iron limitation.</title>
        <authorList>
            <person name="Lommer M."/>
            <person name="Specht M."/>
            <person name="Roy A.S."/>
            <person name="Kraemer L."/>
            <person name="Andreson R."/>
            <person name="Gutowska M.A."/>
            <person name="Wolf J."/>
            <person name="Bergner S.V."/>
            <person name="Schilhabel M.B."/>
            <person name="Klostermeier U.C."/>
            <person name="Beiko R.G."/>
            <person name="Rosenstiel P."/>
            <person name="Hippler M."/>
            <person name="Laroche J."/>
        </authorList>
    </citation>
    <scope>NUCLEOTIDE SEQUENCE [LARGE SCALE GENOMIC DNA]</scope>
    <source>
        <strain evidence="3 4">CCMP1005</strain>
    </source>
</reference>
<dbReference type="GO" id="GO:0005829">
    <property type="term" value="C:cytosol"/>
    <property type="evidence" value="ECO:0007669"/>
    <property type="project" value="TreeGrafter"/>
</dbReference>
<dbReference type="GO" id="GO:0031267">
    <property type="term" value="F:small GTPase binding"/>
    <property type="evidence" value="ECO:0007669"/>
    <property type="project" value="TreeGrafter"/>
</dbReference>
<dbReference type="AlphaFoldDB" id="K0RN02"/>
<evidence type="ECO:0000313" key="4">
    <source>
        <dbReference type="Proteomes" id="UP000266841"/>
    </source>
</evidence>
<dbReference type="Proteomes" id="UP000266841">
    <property type="component" value="Unassembled WGS sequence"/>
</dbReference>
<protein>
    <submittedName>
        <fullName evidence="3">Uncharacterized protein</fullName>
    </submittedName>
</protein>
<feature type="region of interest" description="Disordered" evidence="2">
    <location>
        <begin position="769"/>
        <end position="792"/>
    </location>
</feature>
<feature type="compositionally biased region" description="Gly residues" evidence="2">
    <location>
        <begin position="47"/>
        <end position="57"/>
    </location>
</feature>
<name>K0RN02_THAOC</name>
<feature type="coiled-coil region" evidence="1">
    <location>
        <begin position="230"/>
        <end position="264"/>
    </location>
</feature>
<dbReference type="Gene3D" id="3.80.10.10">
    <property type="entry name" value="Ribonuclease Inhibitor"/>
    <property type="match status" value="1"/>
</dbReference>
<dbReference type="InterPro" id="IPR001611">
    <property type="entry name" value="Leu-rich_rpt"/>
</dbReference>
<keyword evidence="4" id="KW-1185">Reference proteome</keyword>
<sequence>TARSTAACSNGVRCPAVRPLSRQAESGPGATRGPRSSPGQPFVAAPGAGGGAGGPAGPGEFADEARLRSILDLVPAVRGKYCKGLKAEGRRGKREEGSWADGSTVSAVLGITGEPPTRLRGLSPPLVPKSFRDQPIDPVPAALRPLVPALVPQGAGHRARAAAGSLGGGRKYTIAFPLPSLITYFSSCLSGKYRGIVRSERNERRVCRETPEGDGPTTATNPANTSATSSADLESMLKQALGRIDSLERQHEEIKASVEGETRALKEDICRLKEANKALQVSMERQIEARRDGIEALKWSLDRLASKVQEGWEYPVAIQPDEYWQNKGYEDEAIEYLKEGFFEEMKVAVSKLEHGVCEIVTVCSAGHDEDLMPHWKALFRSFEHINPYGEGVALNLLIIELNEQTMRRICNRIRHKNISRISFCRNGFTNMRGAIIELGKALESPQLKHFTWSENPIESIQDMNLLTRVLSQSNINELTFRWSSNENAQALLSGINFSRYKLLNLGGNNLQTNGRTAIPDLIAANAPLVELYLDSNKLNDDDAVLIAQSLGGNTHLRRLNVENNDIQARGMRALYEAVNNTSTLNTLSDSNHTCLLKGLSNDFDLYAINSDRGSNGLYTNRILKIQKLMTDRYRRGGGNVPHLNREMRGEKCCSPCALCDGVCLIESHRLRGARSRRHGKSGSGATTDSSICPCSECFSRVIALEQGSSLCPRPLPVATDKDLRSDGRPVIPAPSSRSSWQANRFKLLRLSPDESRPRSLDDVARCPAAEIPPHEEPLDISGTDPASPEDGESRPLFLPAEGGGCLWVQHLSRGQGTGSCQGNDSKEVTRCVWCRLNLSPHHPSPPSSRPRTAPFLVSVGQLVRGHGLLQFRVDAVRPVPGSASIATGWPGSALSWNQRRVLARLAGRLVRPGSYRTAPRGSDALPPSVVGGRAVALPPARRPVAAGNDLGNRSLNATLGRRTDHFHRPRTVFAVHMPGRPFRRTRLGRKDEEAAPGDPCRGRRLADQPPGDRPTRPFVAPHARVVAVGVDARPSLHTSSSPAEQQRAPPS</sequence>
<feature type="non-terminal residue" evidence="3">
    <location>
        <position position="1"/>
    </location>
</feature>
<feature type="compositionally biased region" description="Basic and acidic residues" evidence="2">
    <location>
        <begin position="200"/>
        <end position="211"/>
    </location>
</feature>
<dbReference type="Pfam" id="PF13516">
    <property type="entry name" value="LRR_6"/>
    <property type="match status" value="1"/>
</dbReference>
<feature type="compositionally biased region" description="Low complexity" evidence="2">
    <location>
        <begin position="216"/>
        <end position="230"/>
    </location>
</feature>
<dbReference type="GO" id="GO:0005096">
    <property type="term" value="F:GTPase activator activity"/>
    <property type="evidence" value="ECO:0007669"/>
    <property type="project" value="InterPro"/>
</dbReference>
<evidence type="ECO:0000313" key="3">
    <source>
        <dbReference type="EMBL" id="EJK48122.1"/>
    </source>
</evidence>
<dbReference type="eggNOG" id="ENOG502SERJ">
    <property type="taxonomic scope" value="Eukaryota"/>
</dbReference>
<gene>
    <name evidence="3" type="ORF">THAOC_33110</name>
</gene>
<evidence type="ECO:0000256" key="2">
    <source>
        <dbReference type="SAM" id="MobiDB-lite"/>
    </source>
</evidence>
<dbReference type="PANTHER" id="PTHR24113:SF15">
    <property type="entry name" value="NACHT DOMAIN-CONTAINING PROTEIN"/>
    <property type="match status" value="1"/>
</dbReference>
<dbReference type="InterPro" id="IPR027038">
    <property type="entry name" value="RanGap"/>
</dbReference>
<dbReference type="EMBL" id="AGNL01046244">
    <property type="protein sequence ID" value="EJK48122.1"/>
    <property type="molecule type" value="Genomic_DNA"/>
</dbReference>
<dbReference type="SMART" id="SM00368">
    <property type="entry name" value="LRR_RI"/>
    <property type="match status" value="2"/>
</dbReference>
<keyword evidence="1" id="KW-0175">Coiled coil</keyword>
<feature type="region of interest" description="Disordered" evidence="2">
    <location>
        <begin position="978"/>
        <end position="1051"/>
    </location>
</feature>
<accession>K0RN02</accession>
<dbReference type="OrthoDB" id="192312at2759"/>
<dbReference type="InterPro" id="IPR032675">
    <property type="entry name" value="LRR_dom_sf"/>
</dbReference>
<feature type="region of interest" description="Disordered" evidence="2">
    <location>
        <begin position="200"/>
        <end position="230"/>
    </location>
</feature>
<feature type="region of interest" description="Disordered" evidence="2">
    <location>
        <begin position="16"/>
        <end position="61"/>
    </location>
</feature>